<dbReference type="SUPFAM" id="SSF50494">
    <property type="entry name" value="Trypsin-like serine proteases"/>
    <property type="match status" value="1"/>
</dbReference>
<feature type="transmembrane region" description="Helical" evidence="2">
    <location>
        <begin position="21"/>
        <end position="42"/>
    </location>
</feature>
<accession>A0A1R1PHU1</accession>
<keyword evidence="2" id="KW-1133">Transmembrane helix</keyword>
<dbReference type="InterPro" id="IPR051487">
    <property type="entry name" value="Ser/Thr_Proteases_Immune/Dev"/>
</dbReference>
<dbReference type="GO" id="GO:0004252">
    <property type="term" value="F:serine-type endopeptidase activity"/>
    <property type="evidence" value="ECO:0007669"/>
    <property type="project" value="InterPro"/>
</dbReference>
<keyword evidence="2" id="KW-0812">Transmembrane</keyword>
<dbReference type="Gene3D" id="2.40.10.10">
    <property type="entry name" value="Trypsin-like serine proteases"/>
    <property type="match status" value="1"/>
</dbReference>
<comment type="caution">
    <text evidence="4">The sequence shown here is derived from an EMBL/GenBank/DDBJ whole genome shotgun (WGS) entry which is preliminary data.</text>
</comment>
<evidence type="ECO:0000256" key="2">
    <source>
        <dbReference type="SAM" id="Phobius"/>
    </source>
</evidence>
<dbReference type="InterPro" id="IPR009003">
    <property type="entry name" value="Peptidase_S1_PA"/>
</dbReference>
<gene>
    <name evidence="4" type="ORF">AX774_g6001</name>
</gene>
<dbReference type="PANTHER" id="PTHR24256">
    <property type="entry name" value="TRYPTASE-RELATED"/>
    <property type="match status" value="1"/>
</dbReference>
<keyword evidence="4" id="KW-0378">Hydrolase</keyword>
<sequence>MYILTTERTKTNKRRYNSIRIFIGTVVILTITVLVCSVVFVLSKQKNDSKPKEKESLKDARVVGGVVVEKNEFPATAFLRISMNNQRFQCGATIISDLFVVTAAHCILPLNKPVTVDQLKIGYGSPNVDKMQWVGVSAVFIHPDFDKIKIVNDIALLKVDKAFEFSDNVKRAKIDLIKVEDNDVVTAVGWGIKNNNETSGSDVLNKVDLMVKDPKICEPARANFVNNNEDYICIANGEKGKDTCYGDSGGPLW</sequence>
<name>A0A1R1PHU1_ZANCU</name>
<dbReference type="FunFam" id="2.40.10.10:FF:000068">
    <property type="entry name" value="transmembrane protease serine 2"/>
    <property type="match status" value="1"/>
</dbReference>
<dbReference type="SMART" id="SM00020">
    <property type="entry name" value="Tryp_SPc"/>
    <property type="match status" value="1"/>
</dbReference>
<keyword evidence="2" id="KW-0472">Membrane</keyword>
<dbReference type="InterPro" id="IPR001254">
    <property type="entry name" value="Trypsin_dom"/>
</dbReference>
<dbReference type="EMBL" id="LSSK01001153">
    <property type="protein sequence ID" value="OMH80565.1"/>
    <property type="molecule type" value="Genomic_DNA"/>
</dbReference>
<dbReference type="CDD" id="cd00190">
    <property type="entry name" value="Tryp_SPc"/>
    <property type="match status" value="1"/>
</dbReference>
<evidence type="ECO:0000313" key="4">
    <source>
        <dbReference type="EMBL" id="OMH80565.1"/>
    </source>
</evidence>
<keyword evidence="1" id="KW-1015">Disulfide bond</keyword>
<dbReference type="InterPro" id="IPR018114">
    <property type="entry name" value="TRYPSIN_HIS"/>
</dbReference>
<feature type="domain" description="Peptidase S1" evidence="3">
    <location>
        <begin position="62"/>
        <end position="253"/>
    </location>
</feature>
<dbReference type="Proteomes" id="UP000188320">
    <property type="component" value="Unassembled WGS sequence"/>
</dbReference>
<reference evidence="5" key="1">
    <citation type="submission" date="2017-01" db="EMBL/GenBank/DDBJ databases">
        <authorList>
            <person name="Wang Y."/>
            <person name="White M."/>
            <person name="Kvist S."/>
            <person name="Moncalvo J.-M."/>
        </authorList>
    </citation>
    <scope>NUCLEOTIDE SEQUENCE [LARGE SCALE GENOMIC DNA]</scope>
    <source>
        <strain evidence="5">COL-18-3</strain>
    </source>
</reference>
<proteinExistence type="predicted"/>
<keyword evidence="4" id="KW-0645">Protease</keyword>
<dbReference type="OrthoDB" id="6380398at2759"/>
<dbReference type="PRINTS" id="PR00722">
    <property type="entry name" value="CHYMOTRYPSIN"/>
</dbReference>
<protein>
    <submittedName>
        <fullName evidence="4">Serine protease 29</fullName>
    </submittedName>
</protein>
<dbReference type="AlphaFoldDB" id="A0A1R1PHU1"/>
<dbReference type="PROSITE" id="PS50240">
    <property type="entry name" value="TRYPSIN_DOM"/>
    <property type="match status" value="1"/>
</dbReference>
<evidence type="ECO:0000256" key="1">
    <source>
        <dbReference type="ARBA" id="ARBA00023157"/>
    </source>
</evidence>
<dbReference type="PROSITE" id="PS00134">
    <property type="entry name" value="TRYPSIN_HIS"/>
    <property type="match status" value="1"/>
</dbReference>
<keyword evidence="5" id="KW-1185">Reference proteome</keyword>
<dbReference type="Pfam" id="PF00089">
    <property type="entry name" value="Trypsin"/>
    <property type="match status" value="1"/>
</dbReference>
<dbReference type="InterPro" id="IPR001314">
    <property type="entry name" value="Peptidase_S1A"/>
</dbReference>
<evidence type="ECO:0000259" key="3">
    <source>
        <dbReference type="PROSITE" id="PS50240"/>
    </source>
</evidence>
<evidence type="ECO:0000313" key="5">
    <source>
        <dbReference type="Proteomes" id="UP000188320"/>
    </source>
</evidence>
<dbReference type="InterPro" id="IPR043504">
    <property type="entry name" value="Peptidase_S1_PA_chymotrypsin"/>
</dbReference>
<organism evidence="4 5">
    <name type="scientific">Zancudomyces culisetae</name>
    <name type="common">Gut fungus</name>
    <name type="synonym">Smittium culisetae</name>
    <dbReference type="NCBI Taxonomy" id="1213189"/>
    <lineage>
        <taxon>Eukaryota</taxon>
        <taxon>Fungi</taxon>
        <taxon>Fungi incertae sedis</taxon>
        <taxon>Zoopagomycota</taxon>
        <taxon>Kickxellomycotina</taxon>
        <taxon>Harpellomycetes</taxon>
        <taxon>Harpellales</taxon>
        <taxon>Legeriomycetaceae</taxon>
        <taxon>Zancudomyces</taxon>
    </lineage>
</organism>
<dbReference type="GO" id="GO:0006508">
    <property type="term" value="P:proteolysis"/>
    <property type="evidence" value="ECO:0007669"/>
    <property type="project" value="UniProtKB-KW"/>
</dbReference>